<organism evidence="2 3">
    <name type="scientific">[Ruminococcus] lactaris</name>
    <dbReference type="NCBI Taxonomy" id="46228"/>
    <lineage>
        <taxon>Bacteria</taxon>
        <taxon>Bacillati</taxon>
        <taxon>Bacillota</taxon>
        <taxon>Clostridia</taxon>
        <taxon>Lachnospirales</taxon>
        <taxon>Lachnospiraceae</taxon>
        <taxon>Mediterraneibacter</taxon>
    </lineage>
</organism>
<proteinExistence type="predicted"/>
<keyword evidence="1" id="KW-0472">Membrane</keyword>
<sequence>MNITITTDQIIWFCTFIGALAALWKIVKEAKKPNDELKAKVERHDQILGNDGKRLKEVEDSNQQILKCLHVIINHEITGNGIDKMKTVRDELNEYLINR</sequence>
<dbReference type="AlphaFoldDB" id="A0A414P854"/>
<accession>A0A414P854</accession>
<keyword evidence="1" id="KW-0812">Transmembrane</keyword>
<feature type="transmembrane region" description="Helical" evidence="1">
    <location>
        <begin position="6"/>
        <end position="24"/>
    </location>
</feature>
<comment type="caution">
    <text evidence="2">The sequence shown here is derived from an EMBL/GenBank/DDBJ whole genome shotgun (WGS) entry which is preliminary data.</text>
</comment>
<reference evidence="2 3" key="1">
    <citation type="submission" date="2018-08" db="EMBL/GenBank/DDBJ databases">
        <title>A genome reference for cultivated species of the human gut microbiota.</title>
        <authorList>
            <person name="Zou Y."/>
            <person name="Xue W."/>
            <person name="Luo G."/>
        </authorList>
    </citation>
    <scope>NUCLEOTIDE SEQUENCE [LARGE SCALE GENOMIC DNA]</scope>
    <source>
        <strain evidence="2 3">AM25-1LB</strain>
    </source>
</reference>
<evidence type="ECO:0000313" key="2">
    <source>
        <dbReference type="EMBL" id="RHF62385.1"/>
    </source>
</evidence>
<keyword evidence="1" id="KW-1133">Transmembrane helix</keyword>
<dbReference type="Proteomes" id="UP000284902">
    <property type="component" value="Unassembled WGS sequence"/>
</dbReference>
<protein>
    <submittedName>
        <fullName evidence="2">Uncharacterized protein</fullName>
    </submittedName>
</protein>
<evidence type="ECO:0000256" key="1">
    <source>
        <dbReference type="SAM" id="Phobius"/>
    </source>
</evidence>
<evidence type="ECO:0000313" key="3">
    <source>
        <dbReference type="Proteomes" id="UP000284902"/>
    </source>
</evidence>
<gene>
    <name evidence="2" type="ORF">DW672_03850</name>
</gene>
<dbReference type="EMBL" id="QRHG01000006">
    <property type="protein sequence ID" value="RHF62385.1"/>
    <property type="molecule type" value="Genomic_DNA"/>
</dbReference>
<dbReference type="RefSeq" id="WP_118212635.1">
    <property type="nucleotide sequence ID" value="NZ_CAUBJD010000043.1"/>
</dbReference>
<name>A0A414P854_9FIRM</name>